<feature type="transmembrane region" description="Helical" evidence="7">
    <location>
        <begin position="152"/>
        <end position="171"/>
    </location>
</feature>
<dbReference type="AlphaFoldDB" id="A0A2H0LSB8"/>
<evidence type="ECO:0000256" key="2">
    <source>
        <dbReference type="ARBA" id="ARBA00007015"/>
    </source>
</evidence>
<feature type="transmembrane region" description="Helical" evidence="7">
    <location>
        <begin position="293"/>
        <end position="311"/>
    </location>
</feature>
<feature type="transmembrane region" description="Helical" evidence="7">
    <location>
        <begin position="317"/>
        <end position="339"/>
    </location>
</feature>
<dbReference type="InterPro" id="IPR020846">
    <property type="entry name" value="MFS_dom"/>
</dbReference>
<dbReference type="Proteomes" id="UP000230859">
    <property type="component" value="Unassembled WGS sequence"/>
</dbReference>
<keyword evidence="5 7" id="KW-1133">Transmembrane helix</keyword>
<sequence>MSIDLGNTRENFKSLQPDIVHLTSVVYFFQGCLGIVGIALPLFLRNMGFSVSKIAYFTSIMTVPWLFKIIYGSISDAYPIRGKRRKPYLLFYAVAASLGWLLLSCVPAKWWWLLLAALIAQLGFAGTDVVTDGIVVEHSDEKTTQIYQSIAWGARSVGALLTGVMGGYLAAHLPYRVIFAVMGCLPLIILIAVLNYQENVCKDLARRDGFLSSLVKSFKLLFTIRDLGLFCIILFISTLSGMFVVPLFFYLKETLGFSELFLGSLSSITWGGAIVGCFLYLKFLNHLPLKKALYLAFGIGVVSIISCLAIRSQLSSIMIYFMGGVLGYIGILPLMSTAAKLSHKTGVEGSLFAILMSVHNIGVSSSGILGGWLFKWVSIEQLILMSAAMTCAGFFVIARLKTVQ</sequence>
<name>A0A2H0LSB8_9BACT</name>
<dbReference type="PANTHER" id="PTHR31585:SF0">
    <property type="entry name" value="FOLATE-BIOPTERIN TRANSPORTER 1, CHLOROPLASTIC"/>
    <property type="match status" value="1"/>
</dbReference>
<feature type="transmembrane region" description="Helical" evidence="7">
    <location>
        <begin position="86"/>
        <end position="104"/>
    </location>
</feature>
<comment type="caution">
    <text evidence="9">The sequence shown here is derived from an EMBL/GenBank/DDBJ whole genome shotgun (WGS) entry which is preliminary data.</text>
</comment>
<evidence type="ECO:0000256" key="7">
    <source>
        <dbReference type="SAM" id="Phobius"/>
    </source>
</evidence>
<feature type="transmembrane region" description="Helical" evidence="7">
    <location>
        <begin position="20"/>
        <end position="42"/>
    </location>
</feature>
<dbReference type="Gene3D" id="1.20.1250.20">
    <property type="entry name" value="MFS general substrate transporter like domains"/>
    <property type="match status" value="1"/>
</dbReference>
<comment type="similarity">
    <text evidence="2">Belongs to the major facilitator superfamily. Folate-biopterin transporter (TC 2.A.71) family.</text>
</comment>
<dbReference type="GO" id="GO:0016020">
    <property type="term" value="C:membrane"/>
    <property type="evidence" value="ECO:0007669"/>
    <property type="project" value="UniProtKB-SubCell"/>
</dbReference>
<dbReference type="GO" id="GO:0022857">
    <property type="term" value="F:transmembrane transporter activity"/>
    <property type="evidence" value="ECO:0007669"/>
    <property type="project" value="InterPro"/>
</dbReference>
<feature type="transmembrane region" description="Helical" evidence="7">
    <location>
        <begin position="261"/>
        <end position="281"/>
    </location>
</feature>
<dbReference type="InterPro" id="IPR036259">
    <property type="entry name" value="MFS_trans_sf"/>
</dbReference>
<feature type="transmembrane region" description="Helical" evidence="7">
    <location>
        <begin position="379"/>
        <end position="398"/>
    </location>
</feature>
<accession>A0A2H0LSB8</accession>
<evidence type="ECO:0000256" key="3">
    <source>
        <dbReference type="ARBA" id="ARBA00022448"/>
    </source>
</evidence>
<keyword evidence="6 7" id="KW-0472">Membrane</keyword>
<feature type="transmembrane region" description="Helical" evidence="7">
    <location>
        <begin position="110"/>
        <end position="131"/>
    </location>
</feature>
<evidence type="ECO:0000256" key="6">
    <source>
        <dbReference type="ARBA" id="ARBA00023136"/>
    </source>
</evidence>
<organism evidence="9 10">
    <name type="scientific">Candidatus Abzuiibacterium crystallinum</name>
    <dbReference type="NCBI Taxonomy" id="1974748"/>
    <lineage>
        <taxon>Bacteria</taxon>
        <taxon>Pseudomonadati</taxon>
        <taxon>Candidatus Omnitrophota</taxon>
        <taxon>Candidatus Abzuiibacterium</taxon>
    </lineage>
</organism>
<feature type="transmembrane region" description="Helical" evidence="7">
    <location>
        <begin position="54"/>
        <end position="74"/>
    </location>
</feature>
<evidence type="ECO:0000256" key="1">
    <source>
        <dbReference type="ARBA" id="ARBA00004141"/>
    </source>
</evidence>
<dbReference type="EMBL" id="PCVY01000016">
    <property type="protein sequence ID" value="PIQ87251.1"/>
    <property type="molecule type" value="Genomic_DNA"/>
</dbReference>
<dbReference type="Pfam" id="PF03092">
    <property type="entry name" value="BT1"/>
    <property type="match status" value="1"/>
</dbReference>
<evidence type="ECO:0000256" key="4">
    <source>
        <dbReference type="ARBA" id="ARBA00022692"/>
    </source>
</evidence>
<reference evidence="9 10" key="1">
    <citation type="submission" date="2017-09" db="EMBL/GenBank/DDBJ databases">
        <title>Depth-based differentiation of microbial function through sediment-hosted aquifers and enrichment of novel symbionts in the deep terrestrial subsurface.</title>
        <authorList>
            <person name="Probst A.J."/>
            <person name="Ladd B."/>
            <person name="Jarett J.K."/>
            <person name="Geller-Mcgrath D.E."/>
            <person name="Sieber C.M."/>
            <person name="Emerson J.B."/>
            <person name="Anantharaman K."/>
            <person name="Thomas B.C."/>
            <person name="Malmstrom R."/>
            <person name="Stieglmeier M."/>
            <person name="Klingl A."/>
            <person name="Woyke T."/>
            <person name="Ryan C.M."/>
            <person name="Banfield J.F."/>
        </authorList>
    </citation>
    <scope>NUCLEOTIDE SEQUENCE [LARGE SCALE GENOMIC DNA]</scope>
    <source>
        <strain evidence="9">CG11_big_fil_rev_8_21_14_0_20_45_26</strain>
    </source>
</reference>
<evidence type="ECO:0000313" key="9">
    <source>
        <dbReference type="EMBL" id="PIQ87251.1"/>
    </source>
</evidence>
<feature type="transmembrane region" description="Helical" evidence="7">
    <location>
        <begin position="177"/>
        <end position="196"/>
    </location>
</feature>
<dbReference type="PANTHER" id="PTHR31585">
    <property type="entry name" value="FOLATE-BIOPTERIN TRANSPORTER 1, CHLOROPLASTIC"/>
    <property type="match status" value="1"/>
</dbReference>
<comment type="subcellular location">
    <subcellularLocation>
        <location evidence="1">Membrane</location>
        <topology evidence="1">Multi-pass membrane protein</topology>
    </subcellularLocation>
</comment>
<proteinExistence type="inferred from homology"/>
<dbReference type="InterPro" id="IPR039309">
    <property type="entry name" value="BT1"/>
</dbReference>
<keyword evidence="3" id="KW-0813">Transport</keyword>
<keyword evidence="4 7" id="KW-0812">Transmembrane</keyword>
<evidence type="ECO:0000259" key="8">
    <source>
        <dbReference type="PROSITE" id="PS50850"/>
    </source>
</evidence>
<feature type="domain" description="Major facilitator superfamily (MFS) profile" evidence="8">
    <location>
        <begin position="1"/>
        <end position="404"/>
    </location>
</feature>
<gene>
    <name evidence="9" type="ORF">COV74_01650</name>
</gene>
<evidence type="ECO:0000256" key="5">
    <source>
        <dbReference type="ARBA" id="ARBA00022989"/>
    </source>
</evidence>
<feature type="transmembrane region" description="Helical" evidence="7">
    <location>
        <begin position="351"/>
        <end position="373"/>
    </location>
</feature>
<dbReference type="SUPFAM" id="SSF103473">
    <property type="entry name" value="MFS general substrate transporter"/>
    <property type="match status" value="1"/>
</dbReference>
<dbReference type="PROSITE" id="PS50850">
    <property type="entry name" value="MFS"/>
    <property type="match status" value="1"/>
</dbReference>
<protein>
    <recommendedName>
        <fullName evidence="8">Major facilitator superfamily (MFS) profile domain-containing protein</fullName>
    </recommendedName>
</protein>
<evidence type="ECO:0000313" key="10">
    <source>
        <dbReference type="Proteomes" id="UP000230859"/>
    </source>
</evidence>
<feature type="transmembrane region" description="Helical" evidence="7">
    <location>
        <begin position="227"/>
        <end position="249"/>
    </location>
</feature>